<dbReference type="AlphaFoldDB" id="A0A1I4V573"/>
<proteinExistence type="predicted"/>
<evidence type="ECO:0000313" key="1">
    <source>
        <dbReference type="EMBL" id="SFM96356.1"/>
    </source>
</evidence>
<sequence length="107" mass="11750">MVVSLSVFPSGEITSGRPAFDYLTLHPLLQCALFFILLAGNRAQLNPPAPSIRRAVKKVLVFGTVIRTIRAMHTLAVFQPAISGHACQVYPEKKPIRDSHNVRKSNG</sequence>
<dbReference type="STRING" id="1367852.SAMN05216516_101557"/>
<protein>
    <submittedName>
        <fullName evidence="1">Uncharacterized protein</fullName>
    </submittedName>
</protein>
<evidence type="ECO:0000313" key="2">
    <source>
        <dbReference type="Proteomes" id="UP000242222"/>
    </source>
</evidence>
<name>A0A1I4V573_9GAMM</name>
<accession>A0A1I4V573</accession>
<gene>
    <name evidence="1" type="ORF">SAMN05216516_101557</name>
</gene>
<dbReference type="EMBL" id="FOVC01000001">
    <property type="protein sequence ID" value="SFM96356.1"/>
    <property type="molecule type" value="Genomic_DNA"/>
</dbReference>
<organism evidence="1 2">
    <name type="scientific">Izhakiella capsodis</name>
    <dbReference type="NCBI Taxonomy" id="1367852"/>
    <lineage>
        <taxon>Bacteria</taxon>
        <taxon>Pseudomonadati</taxon>
        <taxon>Pseudomonadota</taxon>
        <taxon>Gammaproteobacteria</taxon>
        <taxon>Enterobacterales</taxon>
        <taxon>Erwiniaceae</taxon>
        <taxon>Izhakiella</taxon>
    </lineage>
</organism>
<dbReference type="Proteomes" id="UP000242222">
    <property type="component" value="Unassembled WGS sequence"/>
</dbReference>
<keyword evidence="2" id="KW-1185">Reference proteome</keyword>
<reference evidence="2" key="1">
    <citation type="submission" date="2016-10" db="EMBL/GenBank/DDBJ databases">
        <authorList>
            <person name="Varghese N."/>
            <person name="Submissions S."/>
        </authorList>
    </citation>
    <scope>NUCLEOTIDE SEQUENCE [LARGE SCALE GENOMIC DNA]</scope>
    <source>
        <strain evidence="2">N6PO6</strain>
    </source>
</reference>